<name>A0ABT1WA54_9PROT</name>
<organism evidence="3 4">
    <name type="scientific">Endosaccharibacter trunci</name>
    <dbReference type="NCBI Taxonomy" id="2812733"/>
    <lineage>
        <taxon>Bacteria</taxon>
        <taxon>Pseudomonadati</taxon>
        <taxon>Pseudomonadota</taxon>
        <taxon>Alphaproteobacteria</taxon>
        <taxon>Acetobacterales</taxon>
        <taxon>Acetobacteraceae</taxon>
        <taxon>Endosaccharibacter</taxon>
    </lineage>
</organism>
<evidence type="ECO:0000256" key="1">
    <source>
        <dbReference type="SAM" id="MobiDB-lite"/>
    </source>
</evidence>
<sequence>MAALFGLMAILVGAPALAQDQPTHHAAHKTSHETGHEPSRDAHRPGHAVRHRTEHAPAHNHAHAAPAHHRAPVAAPAVPPKPVPAPVAAPPAPAPPPVPAKGTSTGLPLPRFASLRADAVNLRGGPGTRYPIQWVYKRRDLPVKIEREFDVWRLVEDSDGVKGWVHQATLMGTRTFVIPGGPGSDGSTAAAASDAPLAAPDTVGEVHNLGSSNVPTVAGRLASPSSVLPAGSVALRAQPQPDGNLVAVLMPGIVGRIRSCPPGSGWCKVSVRDYSGWLPRSAFWGLLPDETILPP</sequence>
<dbReference type="Proteomes" id="UP001524587">
    <property type="component" value="Unassembled WGS sequence"/>
</dbReference>
<feature type="chain" id="PRO_5047136056" evidence="2">
    <location>
        <begin position="19"/>
        <end position="295"/>
    </location>
</feature>
<dbReference type="RefSeq" id="WP_422865264.1">
    <property type="nucleotide sequence ID" value="NZ_JAMSKV010000016.1"/>
</dbReference>
<dbReference type="Pfam" id="PF06347">
    <property type="entry name" value="SH3_4"/>
    <property type="match status" value="2"/>
</dbReference>
<gene>
    <name evidence="3" type="ORF">NFI95_15115</name>
</gene>
<dbReference type="InterPro" id="IPR010466">
    <property type="entry name" value="DUF1058"/>
</dbReference>
<evidence type="ECO:0000256" key="2">
    <source>
        <dbReference type="SAM" id="SignalP"/>
    </source>
</evidence>
<evidence type="ECO:0000313" key="3">
    <source>
        <dbReference type="EMBL" id="MCQ8279774.1"/>
    </source>
</evidence>
<protein>
    <submittedName>
        <fullName evidence="3">SH3 domain-containing protein</fullName>
    </submittedName>
</protein>
<keyword evidence="4" id="KW-1185">Reference proteome</keyword>
<accession>A0ABT1WA54</accession>
<reference evidence="3 4" key="1">
    <citation type="submission" date="2022-06" db="EMBL/GenBank/DDBJ databases">
        <title>Endosaccharibacter gen. nov., sp. nov., endophytic bacteria isolated from sugarcane.</title>
        <authorList>
            <person name="Pitiwittayakul N."/>
            <person name="Yukphan P."/>
            <person name="Charoenyingcharoen P."/>
            <person name="Tanasupawat S."/>
        </authorList>
    </citation>
    <scope>NUCLEOTIDE SEQUENCE [LARGE SCALE GENOMIC DNA]</scope>
    <source>
        <strain evidence="3 4">KSS8</strain>
    </source>
</reference>
<feature type="compositionally biased region" description="Pro residues" evidence="1">
    <location>
        <begin position="77"/>
        <end position="99"/>
    </location>
</feature>
<evidence type="ECO:0000313" key="4">
    <source>
        <dbReference type="Proteomes" id="UP001524587"/>
    </source>
</evidence>
<feature type="region of interest" description="Disordered" evidence="1">
    <location>
        <begin position="20"/>
        <end position="104"/>
    </location>
</feature>
<comment type="caution">
    <text evidence="3">The sequence shown here is derived from an EMBL/GenBank/DDBJ whole genome shotgun (WGS) entry which is preliminary data.</text>
</comment>
<feature type="signal peptide" evidence="2">
    <location>
        <begin position="1"/>
        <end position="18"/>
    </location>
</feature>
<feature type="compositionally biased region" description="Basic residues" evidence="1">
    <location>
        <begin position="45"/>
        <end position="71"/>
    </location>
</feature>
<keyword evidence="2" id="KW-0732">Signal</keyword>
<feature type="compositionally biased region" description="Basic and acidic residues" evidence="1">
    <location>
        <begin position="30"/>
        <end position="44"/>
    </location>
</feature>
<dbReference type="Gene3D" id="2.30.30.40">
    <property type="entry name" value="SH3 Domains"/>
    <property type="match status" value="1"/>
</dbReference>
<proteinExistence type="predicted"/>
<dbReference type="EMBL" id="JAMSKV010000016">
    <property type="protein sequence ID" value="MCQ8279774.1"/>
    <property type="molecule type" value="Genomic_DNA"/>
</dbReference>